<dbReference type="OrthoDB" id="7354657at2"/>
<evidence type="ECO:0000313" key="2">
    <source>
        <dbReference type="EMBL" id="SUO96495.1"/>
    </source>
</evidence>
<accession>A0A380MVB0</accession>
<name>A0A380MVB0_9GAMM</name>
<feature type="signal peptide" evidence="1">
    <location>
        <begin position="1"/>
        <end position="23"/>
    </location>
</feature>
<evidence type="ECO:0000313" key="3">
    <source>
        <dbReference type="Proteomes" id="UP000254575"/>
    </source>
</evidence>
<dbReference type="PROSITE" id="PS51257">
    <property type="entry name" value="PROKAR_LIPOPROTEIN"/>
    <property type="match status" value="1"/>
</dbReference>
<protein>
    <submittedName>
        <fullName evidence="2">NosL</fullName>
    </submittedName>
</protein>
<dbReference type="Pfam" id="PF05573">
    <property type="entry name" value="NosL"/>
    <property type="match status" value="1"/>
</dbReference>
<evidence type="ECO:0000256" key="1">
    <source>
        <dbReference type="SAM" id="SignalP"/>
    </source>
</evidence>
<dbReference type="RefSeq" id="WP_115218295.1">
    <property type="nucleotide sequence ID" value="NZ_UHIA01000004.1"/>
</dbReference>
<organism evidence="2 3">
    <name type="scientific">Suttonella indologenes</name>
    <dbReference type="NCBI Taxonomy" id="13276"/>
    <lineage>
        <taxon>Bacteria</taxon>
        <taxon>Pseudomonadati</taxon>
        <taxon>Pseudomonadota</taxon>
        <taxon>Gammaproteobacteria</taxon>
        <taxon>Cardiobacteriales</taxon>
        <taxon>Cardiobacteriaceae</taxon>
        <taxon>Suttonella</taxon>
    </lineage>
</organism>
<reference evidence="2 3" key="1">
    <citation type="submission" date="2018-06" db="EMBL/GenBank/DDBJ databases">
        <authorList>
            <consortium name="Pathogen Informatics"/>
            <person name="Doyle S."/>
        </authorList>
    </citation>
    <scope>NUCLEOTIDE SEQUENCE [LARGE SCALE GENOMIC DNA]</scope>
    <source>
        <strain evidence="2 3">NCTC10717</strain>
    </source>
</reference>
<sequence length="168" mass="18710">MNTKILLLSLCALFALSACEPSAKSDSRPAAIADIPEDAVDPLSHMSALETGGHKGQIHFHDGSESQWFGSIANLIMYTRLPETANRPMTAYVSLSDNEGKALSPWQWTALEDAWFVLLPPNPEDPFSLATWTAYREQSNAEAVVQNVPLSRLYRYHEIHDEDLLDCH</sequence>
<keyword evidence="3" id="KW-1185">Reference proteome</keyword>
<dbReference type="InterPro" id="IPR008719">
    <property type="entry name" value="N2O_reductase_NosL"/>
</dbReference>
<dbReference type="AlphaFoldDB" id="A0A380MVB0"/>
<gene>
    <name evidence="2" type="ORF">NCTC10717_01033</name>
</gene>
<dbReference type="SUPFAM" id="SSF160387">
    <property type="entry name" value="NosL/MerB-like"/>
    <property type="match status" value="1"/>
</dbReference>
<proteinExistence type="predicted"/>
<dbReference type="Proteomes" id="UP000254575">
    <property type="component" value="Unassembled WGS sequence"/>
</dbReference>
<keyword evidence="1" id="KW-0732">Signal</keyword>
<feature type="chain" id="PRO_5016591102" evidence="1">
    <location>
        <begin position="24"/>
        <end position="168"/>
    </location>
</feature>
<dbReference type="EMBL" id="UHIA01000004">
    <property type="protein sequence ID" value="SUO96495.1"/>
    <property type="molecule type" value="Genomic_DNA"/>
</dbReference>
<dbReference type="Gene3D" id="3.30.70.2060">
    <property type="match status" value="1"/>
</dbReference>